<accession>A0A1L8DB24</accession>
<evidence type="ECO:0000256" key="5">
    <source>
        <dbReference type="ARBA" id="ARBA00023242"/>
    </source>
</evidence>
<reference evidence="10" key="1">
    <citation type="submission" date="2016-12" db="EMBL/GenBank/DDBJ databases">
        <title>An insight into the sialome and mialome of the sand fly, Nyssomyia neivai.</title>
        <authorList>
            <person name="Sebastian V."/>
            <person name="Goulart T.M."/>
            <person name="Oliveira W."/>
            <person name="Calvo E."/>
            <person name="Oliveira L.F."/>
            <person name="Pinto M.C."/>
            <person name="Rosselino A.M."/>
            <person name="Ribeiro J.M."/>
        </authorList>
    </citation>
    <scope>NUCLEOTIDE SEQUENCE</scope>
</reference>
<comment type="similarity">
    <text evidence="3 6">Belongs to the NOSIP family.</text>
</comment>
<dbReference type="FunFam" id="3.30.40.10:FF:000251">
    <property type="entry name" value="Nitric oxide synthase-interacting protein"/>
    <property type="match status" value="1"/>
</dbReference>
<dbReference type="CDD" id="cd16661">
    <property type="entry name" value="RING-Ubox1_NOSIP"/>
    <property type="match status" value="1"/>
</dbReference>
<feature type="domain" description="Nitric oxide synthase-interacting protein zinc-finger" evidence="9">
    <location>
        <begin position="4"/>
        <end position="78"/>
    </location>
</feature>
<dbReference type="InterPro" id="IPR031790">
    <property type="entry name" value="Znf-NOSIP"/>
</dbReference>
<evidence type="ECO:0000259" key="9">
    <source>
        <dbReference type="Pfam" id="PF15906"/>
    </source>
</evidence>
<name>A0A1L8DB24_9DIPT</name>
<dbReference type="InterPro" id="IPR013083">
    <property type="entry name" value="Znf_RING/FYVE/PHD"/>
</dbReference>
<comment type="subcellular location">
    <subcellularLocation>
        <location evidence="2">Cytoplasm</location>
    </subcellularLocation>
    <subcellularLocation>
        <location evidence="1 6">Nucleus</location>
    </subcellularLocation>
</comment>
<sequence>MTRHARNCTAGAVYTYHEKKKDAQTSGYGTNSQRLGKDSIKNFDCCSLSLQPCRNPVITKDGHLFDKEAILQYIITKKNEYSRKLKEFEKQRREEDAEKEENAVSEQKRLLEKFIKTETKIVSDAVLDAPSTSSGSRPSTSISNMVSGRDKQLPSFWLPSQAPTAKAAKLEKPESTIYCPVSGRPIKAKDLINVKFTEVQDPDDKKSLITKESRYMCPVTHDILSNSIPCAVLRPTGDVVTMECVEKFIKKDMIHPLTNQKLTDKDIIPLQRGGTGYSTTNDNLEGKEKRPALQA</sequence>
<dbReference type="PIRSF" id="PIRSF023577">
    <property type="entry name" value="ENOS_interacting"/>
    <property type="match status" value="1"/>
</dbReference>
<evidence type="ECO:0000256" key="6">
    <source>
        <dbReference type="PIRNR" id="PIRNR023577"/>
    </source>
</evidence>
<keyword evidence="7" id="KW-0175">Coiled coil</keyword>
<dbReference type="GO" id="GO:0005634">
    <property type="term" value="C:nucleus"/>
    <property type="evidence" value="ECO:0007669"/>
    <property type="project" value="UniProtKB-SubCell"/>
</dbReference>
<dbReference type="Gene3D" id="3.30.40.10">
    <property type="entry name" value="Zinc/RING finger domain, C3HC4 (zinc finger)"/>
    <property type="match status" value="2"/>
</dbReference>
<dbReference type="InterPro" id="IPR016818">
    <property type="entry name" value="NOSIP"/>
</dbReference>
<dbReference type="CDD" id="cd16662">
    <property type="entry name" value="RING-Ubox2_NOSIP"/>
    <property type="match status" value="1"/>
</dbReference>
<evidence type="ECO:0000256" key="3">
    <source>
        <dbReference type="ARBA" id="ARBA00008126"/>
    </source>
</evidence>
<evidence type="ECO:0000256" key="4">
    <source>
        <dbReference type="ARBA" id="ARBA00022490"/>
    </source>
</evidence>
<keyword evidence="4" id="KW-0963">Cytoplasm</keyword>
<protein>
    <recommendedName>
        <fullName evidence="6">Nitric oxide synthase-interacting protein homolog</fullName>
    </recommendedName>
</protein>
<feature type="compositionally biased region" description="Basic and acidic residues" evidence="8">
    <location>
        <begin position="284"/>
        <end position="295"/>
    </location>
</feature>
<dbReference type="AlphaFoldDB" id="A0A1L8DB24"/>
<dbReference type="GO" id="GO:0005737">
    <property type="term" value="C:cytoplasm"/>
    <property type="evidence" value="ECO:0007669"/>
    <property type="project" value="UniProtKB-SubCell"/>
</dbReference>
<dbReference type="PANTHER" id="PTHR13063:SF10">
    <property type="entry name" value="NITRIC OXIDE SYNTHASE-INTERACTING PROTEIN"/>
    <property type="match status" value="1"/>
</dbReference>
<evidence type="ECO:0000256" key="8">
    <source>
        <dbReference type="SAM" id="MobiDB-lite"/>
    </source>
</evidence>
<feature type="coiled-coil region" evidence="7">
    <location>
        <begin position="78"/>
        <end position="117"/>
    </location>
</feature>
<evidence type="ECO:0000256" key="7">
    <source>
        <dbReference type="SAM" id="Coils"/>
    </source>
</evidence>
<evidence type="ECO:0000256" key="1">
    <source>
        <dbReference type="ARBA" id="ARBA00004123"/>
    </source>
</evidence>
<dbReference type="Pfam" id="PF15906">
    <property type="entry name" value="zf-NOSIP"/>
    <property type="match status" value="1"/>
</dbReference>
<evidence type="ECO:0000256" key="2">
    <source>
        <dbReference type="ARBA" id="ARBA00004496"/>
    </source>
</evidence>
<organism evidence="10">
    <name type="scientific">Nyssomyia neivai</name>
    <dbReference type="NCBI Taxonomy" id="330878"/>
    <lineage>
        <taxon>Eukaryota</taxon>
        <taxon>Metazoa</taxon>
        <taxon>Ecdysozoa</taxon>
        <taxon>Arthropoda</taxon>
        <taxon>Hexapoda</taxon>
        <taxon>Insecta</taxon>
        <taxon>Pterygota</taxon>
        <taxon>Neoptera</taxon>
        <taxon>Endopterygota</taxon>
        <taxon>Diptera</taxon>
        <taxon>Nematocera</taxon>
        <taxon>Psychodoidea</taxon>
        <taxon>Psychodidae</taxon>
        <taxon>Nyssomyia</taxon>
    </lineage>
</organism>
<dbReference type="FunFam" id="3.30.40.10:FF:000601">
    <property type="entry name" value="Nitric oxide synthase-interacting protein homolog"/>
    <property type="match status" value="1"/>
</dbReference>
<dbReference type="Pfam" id="PF04641">
    <property type="entry name" value="Rtf2"/>
    <property type="match status" value="1"/>
</dbReference>
<dbReference type="GO" id="GO:0061630">
    <property type="term" value="F:ubiquitin protein ligase activity"/>
    <property type="evidence" value="ECO:0007669"/>
    <property type="project" value="InterPro"/>
</dbReference>
<feature type="region of interest" description="Disordered" evidence="8">
    <location>
        <begin position="271"/>
        <end position="295"/>
    </location>
</feature>
<dbReference type="SUPFAM" id="SSF57850">
    <property type="entry name" value="RING/U-box"/>
    <property type="match status" value="2"/>
</dbReference>
<proteinExistence type="inferred from homology"/>
<dbReference type="EMBL" id="GFDF01010517">
    <property type="protein sequence ID" value="JAV03567.1"/>
    <property type="molecule type" value="Transcribed_RNA"/>
</dbReference>
<keyword evidence="5 6" id="KW-0539">Nucleus</keyword>
<dbReference type="PANTHER" id="PTHR13063">
    <property type="entry name" value="ENOS INTERACTING PROTEIN"/>
    <property type="match status" value="1"/>
</dbReference>
<evidence type="ECO:0000313" key="10">
    <source>
        <dbReference type="EMBL" id="JAV03567.1"/>
    </source>
</evidence>